<dbReference type="AlphaFoldDB" id="A0A2P5CFK1"/>
<reference evidence="2" key="1">
    <citation type="submission" date="2016-06" db="EMBL/GenBank/DDBJ databases">
        <title>Parallel loss of symbiosis genes in relatives of nitrogen-fixing non-legume Parasponia.</title>
        <authorList>
            <person name="Van Velzen R."/>
            <person name="Holmer R."/>
            <person name="Bu F."/>
            <person name="Rutten L."/>
            <person name="Van Zeijl A."/>
            <person name="Liu W."/>
            <person name="Santuari L."/>
            <person name="Cao Q."/>
            <person name="Sharma T."/>
            <person name="Shen D."/>
            <person name="Roswanjaya Y."/>
            <person name="Wardhani T."/>
            <person name="Kalhor M.S."/>
            <person name="Jansen J."/>
            <person name="Van den Hoogen J."/>
            <person name="Gungor B."/>
            <person name="Hartog M."/>
            <person name="Hontelez J."/>
            <person name="Verver J."/>
            <person name="Yang W.-C."/>
            <person name="Schijlen E."/>
            <person name="Repin R."/>
            <person name="Schilthuizen M."/>
            <person name="Schranz E."/>
            <person name="Heidstra R."/>
            <person name="Miyata K."/>
            <person name="Fedorova E."/>
            <person name="Kohlen W."/>
            <person name="Bisseling T."/>
            <person name="Smit S."/>
            <person name="Geurts R."/>
        </authorList>
    </citation>
    <scope>NUCLEOTIDE SEQUENCE [LARGE SCALE GENOMIC DNA]</scope>
    <source>
        <strain evidence="2">cv. WU1-14</strain>
    </source>
</reference>
<dbReference type="EMBL" id="JXTB01000136">
    <property type="protein sequence ID" value="PON59798.1"/>
    <property type="molecule type" value="Genomic_DNA"/>
</dbReference>
<keyword evidence="2" id="KW-1185">Reference proteome</keyword>
<dbReference type="Proteomes" id="UP000237105">
    <property type="component" value="Unassembled WGS sequence"/>
</dbReference>
<protein>
    <submittedName>
        <fullName evidence="1">Uncharacterized protein</fullName>
    </submittedName>
</protein>
<comment type="caution">
    <text evidence="1">The sequence shown here is derived from an EMBL/GenBank/DDBJ whole genome shotgun (WGS) entry which is preliminary data.</text>
</comment>
<evidence type="ECO:0000313" key="1">
    <source>
        <dbReference type="EMBL" id="PON59798.1"/>
    </source>
</evidence>
<accession>A0A2P5CFK1</accession>
<feature type="non-terminal residue" evidence="1">
    <location>
        <position position="1"/>
    </location>
</feature>
<organism evidence="1 2">
    <name type="scientific">Parasponia andersonii</name>
    <name type="common">Sponia andersonii</name>
    <dbReference type="NCBI Taxonomy" id="3476"/>
    <lineage>
        <taxon>Eukaryota</taxon>
        <taxon>Viridiplantae</taxon>
        <taxon>Streptophyta</taxon>
        <taxon>Embryophyta</taxon>
        <taxon>Tracheophyta</taxon>
        <taxon>Spermatophyta</taxon>
        <taxon>Magnoliopsida</taxon>
        <taxon>eudicotyledons</taxon>
        <taxon>Gunneridae</taxon>
        <taxon>Pentapetalae</taxon>
        <taxon>rosids</taxon>
        <taxon>fabids</taxon>
        <taxon>Rosales</taxon>
        <taxon>Cannabaceae</taxon>
        <taxon>Parasponia</taxon>
    </lineage>
</organism>
<sequence length="123" mass="14469">SEREYSIKLDYNFLYKRSKLDTCKNFSTDFATNGKLLVEILSYACFLSTQLNNPVFYVHLGSRCITWIDSVLCSHSKIAKFKNSQRKIVVFTTVRHHFLSCNFNPTFSGFLRTYFFCRFSHFA</sequence>
<proteinExistence type="predicted"/>
<evidence type="ECO:0000313" key="2">
    <source>
        <dbReference type="Proteomes" id="UP000237105"/>
    </source>
</evidence>
<name>A0A2P5CFK1_PARAD</name>
<gene>
    <name evidence="1" type="ORF">PanWU01x14_156930</name>
</gene>